<keyword evidence="2" id="KW-0812">Transmembrane</keyword>
<dbReference type="PANTHER" id="PTHR44145">
    <property type="entry name" value="DNAJ HOMOLOG SUBFAMILY A MEMBER 3, MITOCHONDRIAL"/>
    <property type="match status" value="1"/>
</dbReference>
<dbReference type="InterPro" id="IPR036869">
    <property type="entry name" value="J_dom_sf"/>
</dbReference>
<feature type="transmembrane region" description="Helical" evidence="2">
    <location>
        <begin position="6"/>
        <end position="23"/>
    </location>
</feature>
<dbReference type="AlphaFoldDB" id="A0A222EPY2"/>
<evidence type="ECO:0000256" key="2">
    <source>
        <dbReference type="SAM" id="Phobius"/>
    </source>
</evidence>
<dbReference type="SUPFAM" id="SSF46565">
    <property type="entry name" value="Chaperone J-domain"/>
    <property type="match status" value="1"/>
</dbReference>
<accession>A0A222EPY2</accession>
<dbReference type="Pfam" id="PF00226">
    <property type="entry name" value="DnaJ"/>
    <property type="match status" value="1"/>
</dbReference>
<feature type="domain" description="J" evidence="3">
    <location>
        <begin position="229"/>
        <end position="287"/>
    </location>
</feature>
<dbReference type="InterPro" id="IPR051938">
    <property type="entry name" value="Apopto_cytoskel_mod"/>
</dbReference>
<evidence type="ECO:0000259" key="3">
    <source>
        <dbReference type="PROSITE" id="PS50076"/>
    </source>
</evidence>
<evidence type="ECO:0000256" key="1">
    <source>
        <dbReference type="ARBA" id="ARBA00023186"/>
    </source>
</evidence>
<keyword evidence="1" id="KW-0143">Chaperone</keyword>
<evidence type="ECO:0000313" key="4">
    <source>
        <dbReference type="EMBL" id="ASP28599.1"/>
    </source>
</evidence>
<dbReference type="Proteomes" id="UP000203229">
    <property type="component" value="Chromosome"/>
</dbReference>
<dbReference type="Gene3D" id="1.10.287.110">
    <property type="entry name" value="DnaJ domain"/>
    <property type="match status" value="1"/>
</dbReference>
<sequence>MTVIYIVITILIILAILFIFINYKKQNLQKKLKVYKKTWKNNSERIIKLDRLKISEKIDFFPFKSKFSNTKRYIKNSYIISDLLKKQEAFYKYWTNCEYNLFSFLEVVCFDYKIKISDDEFINIYKNFCNKSYDIYISFFIMKLLPLLIDNYKKYDICDPLFKDIDVHTDKLFVDFCESLKILIEEVKKDFDYRKYKNVDTNYKSSFEENFKKQYYKQELKNEQEELSKAYKILGVKPTDDFSLIKKTYLKLAKVYHPDKNKSDNAKKKMAEINNAFDIISSFREKN</sequence>
<organism evidence="4 5">
    <name type="scientific">Spiroplasma corruscae</name>
    <dbReference type="NCBI Taxonomy" id="216934"/>
    <lineage>
        <taxon>Bacteria</taxon>
        <taxon>Bacillati</taxon>
        <taxon>Mycoplasmatota</taxon>
        <taxon>Mollicutes</taxon>
        <taxon>Entomoplasmatales</taxon>
        <taxon>Spiroplasmataceae</taxon>
        <taxon>Spiroplasma</taxon>
    </lineage>
</organism>
<dbReference type="SMART" id="SM00271">
    <property type="entry name" value="DnaJ"/>
    <property type="match status" value="1"/>
</dbReference>
<dbReference type="PANTHER" id="PTHR44145:SF3">
    <property type="entry name" value="DNAJ HOMOLOG SUBFAMILY A MEMBER 3, MITOCHONDRIAL"/>
    <property type="match status" value="1"/>
</dbReference>
<dbReference type="CDD" id="cd06257">
    <property type="entry name" value="DnaJ"/>
    <property type="match status" value="1"/>
</dbReference>
<dbReference type="PROSITE" id="PS50076">
    <property type="entry name" value="DNAJ_2"/>
    <property type="match status" value="1"/>
</dbReference>
<dbReference type="RefSeq" id="WP_094049487.1">
    <property type="nucleotide sequence ID" value="NZ_CP022535.1"/>
</dbReference>
<keyword evidence="2" id="KW-0472">Membrane</keyword>
<keyword evidence="5" id="KW-1185">Reference proteome</keyword>
<keyword evidence="2" id="KW-1133">Transmembrane helix</keyword>
<evidence type="ECO:0000313" key="5">
    <source>
        <dbReference type="Proteomes" id="UP000203229"/>
    </source>
</evidence>
<dbReference type="KEGG" id="scou:SCORR_v1c08270"/>
<dbReference type="EMBL" id="CP022535">
    <property type="protein sequence ID" value="ASP28599.1"/>
    <property type="molecule type" value="Genomic_DNA"/>
</dbReference>
<gene>
    <name evidence="4" type="ORF">SCORR_v1c08270</name>
</gene>
<name>A0A222EPY2_9MOLU</name>
<proteinExistence type="predicted"/>
<dbReference type="PRINTS" id="PR00625">
    <property type="entry name" value="JDOMAIN"/>
</dbReference>
<reference evidence="4 5" key="1">
    <citation type="submission" date="2017-07" db="EMBL/GenBank/DDBJ databases">
        <title>Complete genome sequence of Spiroplasma corruscae EC-1 (DSM 19793).</title>
        <authorList>
            <person name="Tsai Y.-M."/>
            <person name="Lo W.-S."/>
            <person name="Kuo C.-H."/>
        </authorList>
    </citation>
    <scope>NUCLEOTIDE SEQUENCE [LARGE SCALE GENOMIC DNA]</scope>
    <source>
        <strain evidence="4 5">EC-1</strain>
    </source>
</reference>
<dbReference type="OrthoDB" id="9779889at2"/>
<dbReference type="InterPro" id="IPR001623">
    <property type="entry name" value="DnaJ_domain"/>
</dbReference>
<protein>
    <recommendedName>
        <fullName evidence="3">J domain-containing protein</fullName>
    </recommendedName>
</protein>